<dbReference type="InterPro" id="IPR045155">
    <property type="entry name" value="Beta-lactam_cat"/>
</dbReference>
<protein>
    <submittedName>
        <fullName evidence="2">Serine hydrolase</fullName>
    </submittedName>
</protein>
<sequence length="333" mass="37704">MNAKIFSAIIGLVGIGFVGGYAVRDMWPGPDAVSDRGSEEETSKQIRQMGAYRYINPLLECDIAGGTIDARKENFSSELSAFTEQVKRERGLTEAAIYFRDLNNGPTFGVDVDGEFFPASLLKVPVMMAYYRWPESVPGLLGTQIDYEERTDFGMVQYIKSRIELEPGQSYSIDQLIERMIKYSDNQATYLLIKYLPQEKMIDLFRMVGVGEDVIMDGQAKLTVKEYASFFRILFNSSYLSADNSERALDLLAHTEYHDALPGRLPQGVVVAHKFGEAGTENIERQLHDCGIVYLPDHPYLACIMTRGRDAEKLKLGIQDISRFIYDRVDEQY</sequence>
<keyword evidence="2" id="KW-0378">Hydrolase</keyword>
<evidence type="ECO:0000313" key="2">
    <source>
        <dbReference type="EMBL" id="TXG77944.1"/>
    </source>
</evidence>
<evidence type="ECO:0000313" key="3">
    <source>
        <dbReference type="Proteomes" id="UP000321026"/>
    </source>
</evidence>
<dbReference type="Pfam" id="PF13354">
    <property type="entry name" value="Beta-lactamase2"/>
    <property type="match status" value="1"/>
</dbReference>
<dbReference type="PANTHER" id="PTHR35333:SF3">
    <property type="entry name" value="BETA-LACTAMASE-TYPE TRANSPEPTIDASE FOLD CONTAINING PROTEIN"/>
    <property type="match status" value="1"/>
</dbReference>
<dbReference type="PANTHER" id="PTHR35333">
    <property type="entry name" value="BETA-LACTAMASE"/>
    <property type="match status" value="1"/>
</dbReference>
<reference evidence="2 3" key="1">
    <citation type="submission" date="2018-09" db="EMBL/GenBank/DDBJ databases">
        <title>Metagenome Assembled Genomes from an Advanced Water Purification Facility.</title>
        <authorList>
            <person name="Stamps B.W."/>
            <person name="Spear J.R."/>
        </authorList>
    </citation>
    <scope>NUCLEOTIDE SEQUENCE [LARGE SCALE GENOMIC DNA]</scope>
    <source>
        <strain evidence="2">Bin_63_2</strain>
    </source>
</reference>
<dbReference type="GO" id="GO:0008800">
    <property type="term" value="F:beta-lactamase activity"/>
    <property type="evidence" value="ECO:0007669"/>
    <property type="project" value="InterPro"/>
</dbReference>
<dbReference type="SUPFAM" id="SSF56601">
    <property type="entry name" value="beta-lactamase/transpeptidase-like"/>
    <property type="match status" value="1"/>
</dbReference>
<dbReference type="GO" id="GO:0046677">
    <property type="term" value="P:response to antibiotic"/>
    <property type="evidence" value="ECO:0007669"/>
    <property type="project" value="InterPro"/>
</dbReference>
<accession>A0A5C7JA10</accession>
<dbReference type="InterPro" id="IPR012338">
    <property type="entry name" value="Beta-lactam/transpept-like"/>
</dbReference>
<feature type="domain" description="Beta-lactamase class A catalytic" evidence="1">
    <location>
        <begin position="97"/>
        <end position="306"/>
    </location>
</feature>
<evidence type="ECO:0000259" key="1">
    <source>
        <dbReference type="Pfam" id="PF13354"/>
    </source>
</evidence>
<dbReference type="InterPro" id="IPR000871">
    <property type="entry name" value="Beta-lactam_class-A"/>
</dbReference>
<dbReference type="EMBL" id="SSDS01000032">
    <property type="protein sequence ID" value="TXG77944.1"/>
    <property type="molecule type" value="Genomic_DNA"/>
</dbReference>
<dbReference type="Gene3D" id="3.40.710.10">
    <property type="entry name" value="DD-peptidase/beta-lactamase superfamily"/>
    <property type="match status" value="1"/>
</dbReference>
<proteinExistence type="predicted"/>
<dbReference type="GO" id="GO:0030655">
    <property type="term" value="P:beta-lactam antibiotic catabolic process"/>
    <property type="evidence" value="ECO:0007669"/>
    <property type="project" value="InterPro"/>
</dbReference>
<comment type="caution">
    <text evidence="2">The sequence shown here is derived from an EMBL/GenBank/DDBJ whole genome shotgun (WGS) entry which is preliminary data.</text>
</comment>
<dbReference type="Proteomes" id="UP000321026">
    <property type="component" value="Unassembled WGS sequence"/>
</dbReference>
<gene>
    <name evidence="2" type="ORF">E6Q11_01935</name>
</gene>
<dbReference type="AlphaFoldDB" id="A0A5C7JA10"/>
<name>A0A5C7JA10_9BACT</name>
<organism evidence="2 3">
    <name type="scientific">Candidatus Dojkabacteria bacterium</name>
    <dbReference type="NCBI Taxonomy" id="2099670"/>
    <lineage>
        <taxon>Bacteria</taxon>
        <taxon>Candidatus Dojkabacteria</taxon>
    </lineage>
</organism>